<comment type="caution">
    <text evidence="2">The sequence shown here is derived from an EMBL/GenBank/DDBJ whole genome shotgun (WGS) entry which is preliminary data.</text>
</comment>
<feature type="chain" id="PRO_5040387196" evidence="1">
    <location>
        <begin position="24"/>
        <end position="178"/>
    </location>
</feature>
<gene>
    <name evidence="2" type="ORF">CROQUDRAFT_656287</name>
</gene>
<evidence type="ECO:0000256" key="1">
    <source>
        <dbReference type="SAM" id="SignalP"/>
    </source>
</evidence>
<feature type="signal peptide" evidence="1">
    <location>
        <begin position="1"/>
        <end position="23"/>
    </location>
</feature>
<organism evidence="2 3">
    <name type="scientific">Cronartium quercuum f. sp. fusiforme G11</name>
    <dbReference type="NCBI Taxonomy" id="708437"/>
    <lineage>
        <taxon>Eukaryota</taxon>
        <taxon>Fungi</taxon>
        <taxon>Dikarya</taxon>
        <taxon>Basidiomycota</taxon>
        <taxon>Pucciniomycotina</taxon>
        <taxon>Pucciniomycetes</taxon>
        <taxon>Pucciniales</taxon>
        <taxon>Coleosporiaceae</taxon>
        <taxon>Cronartium</taxon>
    </lineage>
</organism>
<dbReference type="Proteomes" id="UP000886653">
    <property type="component" value="Unassembled WGS sequence"/>
</dbReference>
<name>A0A9P6NKN9_9BASI</name>
<dbReference type="EMBL" id="MU167249">
    <property type="protein sequence ID" value="KAG0147357.1"/>
    <property type="molecule type" value="Genomic_DNA"/>
</dbReference>
<protein>
    <submittedName>
        <fullName evidence="2">Uncharacterized protein</fullName>
    </submittedName>
</protein>
<sequence>MSPLGLVVYSFIISSLISLFVGCTPNPSKTECPNDWLLDPTALDGTDAVINCPSLDSSTFSSCYKSNCNGFPVCQTCIVQATEEKVPSIECSNGFLRATDETSPTMCVDKKKRVLTCSGLCHGSLVCTGCLPSDVDEVPPGRGNALQRRANPFSASMYTMNAGNSNTEFFGENFNLRS</sequence>
<keyword evidence="3" id="KW-1185">Reference proteome</keyword>
<keyword evidence="1" id="KW-0732">Signal</keyword>
<accession>A0A9P6NKN9</accession>
<dbReference type="AlphaFoldDB" id="A0A9P6NKN9"/>
<proteinExistence type="predicted"/>
<evidence type="ECO:0000313" key="2">
    <source>
        <dbReference type="EMBL" id="KAG0147357.1"/>
    </source>
</evidence>
<reference evidence="2" key="1">
    <citation type="submission" date="2013-11" db="EMBL/GenBank/DDBJ databases">
        <title>Genome sequence of the fusiform rust pathogen reveals effectors for host alternation and coevolution with pine.</title>
        <authorList>
            <consortium name="DOE Joint Genome Institute"/>
            <person name="Smith K."/>
            <person name="Pendleton A."/>
            <person name="Kubisiak T."/>
            <person name="Anderson C."/>
            <person name="Salamov A."/>
            <person name="Aerts A."/>
            <person name="Riley R."/>
            <person name="Clum A."/>
            <person name="Lindquist E."/>
            <person name="Ence D."/>
            <person name="Campbell M."/>
            <person name="Kronenberg Z."/>
            <person name="Feau N."/>
            <person name="Dhillon B."/>
            <person name="Hamelin R."/>
            <person name="Burleigh J."/>
            <person name="Smith J."/>
            <person name="Yandell M."/>
            <person name="Nelson C."/>
            <person name="Grigoriev I."/>
            <person name="Davis J."/>
        </authorList>
    </citation>
    <scope>NUCLEOTIDE SEQUENCE</scope>
    <source>
        <strain evidence="2">G11</strain>
    </source>
</reference>
<evidence type="ECO:0000313" key="3">
    <source>
        <dbReference type="Proteomes" id="UP000886653"/>
    </source>
</evidence>